<protein>
    <submittedName>
        <fullName evidence="1">Uncharacterized protein</fullName>
    </submittedName>
</protein>
<gene>
    <name evidence="1" type="ORF">REB14_03520</name>
</gene>
<proteinExistence type="predicted"/>
<evidence type="ECO:0000313" key="2">
    <source>
        <dbReference type="Proteomes" id="UP001260959"/>
    </source>
</evidence>
<organism evidence="1 2">
    <name type="scientific">Chryseobacterium metallicongregator</name>
    <dbReference type="NCBI Taxonomy" id="3073042"/>
    <lineage>
        <taxon>Bacteria</taxon>
        <taxon>Pseudomonadati</taxon>
        <taxon>Bacteroidota</taxon>
        <taxon>Flavobacteriia</taxon>
        <taxon>Flavobacteriales</taxon>
        <taxon>Weeksellaceae</taxon>
        <taxon>Chryseobacterium group</taxon>
        <taxon>Chryseobacterium</taxon>
    </lineage>
</organism>
<name>A0ABU1E0D6_9FLAO</name>
<accession>A0ABU1E0D6</accession>
<dbReference type="EMBL" id="JAVIXS010000001">
    <property type="protein sequence ID" value="MDR4951254.1"/>
    <property type="molecule type" value="Genomic_DNA"/>
</dbReference>
<dbReference type="Proteomes" id="UP001260959">
    <property type="component" value="Unassembled WGS sequence"/>
</dbReference>
<sequence length="54" mass="6470">MEKGTRDPEKAKAADIFYKKRKEAEKNQKYTQLKKIWKEKYGEIVLTALLYSLF</sequence>
<evidence type="ECO:0000313" key="1">
    <source>
        <dbReference type="EMBL" id="MDR4951254.1"/>
    </source>
</evidence>
<keyword evidence="2" id="KW-1185">Reference proteome</keyword>
<reference evidence="1 2" key="1">
    <citation type="submission" date="2023-08" db="EMBL/GenBank/DDBJ databases">
        <authorList>
            <person name="Maltman C."/>
        </authorList>
    </citation>
    <scope>NUCLEOTIDE SEQUENCE [LARGE SCALE GENOMIC DNA]</scope>
    <source>
        <strain evidence="1 2">ES2</strain>
    </source>
</reference>
<comment type="caution">
    <text evidence="1">The sequence shown here is derived from an EMBL/GenBank/DDBJ whole genome shotgun (WGS) entry which is preliminary data.</text>
</comment>